<keyword evidence="7" id="KW-1185">Reference proteome</keyword>
<dbReference type="InterPro" id="IPR005653">
    <property type="entry name" value="OstA-like_N"/>
</dbReference>
<dbReference type="PANTHER" id="PTHR36504">
    <property type="entry name" value="LIPOPOLYSACCHARIDE EXPORT SYSTEM PROTEIN LPTA"/>
    <property type="match status" value="1"/>
</dbReference>
<name>A0ABY4SU91_9ENTR</name>
<evidence type="ECO:0000256" key="1">
    <source>
        <dbReference type="ARBA" id="ARBA00022448"/>
    </source>
</evidence>
<evidence type="ECO:0000256" key="2">
    <source>
        <dbReference type="ARBA" id="ARBA00022729"/>
    </source>
</evidence>
<sequence length="171" mass="19496">MKSNTCGKYKIMLTYINILLTFTYSHTLAHKKSQILQVYSEYQSINMLTNTIIFTDRVILKYKNIDLYADKILISHTEDTHHLSMIEAHGNPVTLNQIQKMGNMIFAQSSIIHYNTSDDTITLIGNVYIKQAGNSIKSDKIIYSIKNKQIKAISNQGNKVITILSKNPPKK</sequence>
<dbReference type="InterPro" id="IPR014340">
    <property type="entry name" value="LptA"/>
</dbReference>
<keyword evidence="4" id="KW-0472">Membrane</keyword>
<keyword evidence="1" id="KW-0813">Transport</keyword>
<protein>
    <submittedName>
        <fullName evidence="6">Lipopolysaccharide transport periplasmic protein LptA</fullName>
    </submittedName>
</protein>
<dbReference type="InterPro" id="IPR052037">
    <property type="entry name" value="LPS_export_LptA"/>
</dbReference>
<dbReference type="PANTHER" id="PTHR36504:SF1">
    <property type="entry name" value="LIPOPOLYSACCHARIDE EXPORT SYSTEM PROTEIN LPTA"/>
    <property type="match status" value="1"/>
</dbReference>
<evidence type="ECO:0000313" key="7">
    <source>
        <dbReference type="Proteomes" id="UP001056483"/>
    </source>
</evidence>
<feature type="domain" description="Organic solvent tolerance-like N-terminal" evidence="5">
    <location>
        <begin position="38"/>
        <end position="148"/>
    </location>
</feature>
<feature type="transmembrane region" description="Helical" evidence="4">
    <location>
        <begin position="12"/>
        <end position="29"/>
    </location>
</feature>
<keyword evidence="4" id="KW-0812">Transmembrane</keyword>
<reference evidence="6" key="1">
    <citation type="submission" date="2022-05" db="EMBL/GenBank/DDBJ databases">
        <title>Impact of host demography and evolutionary history on endosymbiont molecular evolution: a test in carpenter ants (Genus Camponotus) and their Blochmannia endosymbionts.</title>
        <authorList>
            <person name="Manthey J.D."/>
            <person name="Giron J.C."/>
            <person name="Hruska J.P."/>
        </authorList>
    </citation>
    <scope>NUCLEOTIDE SEQUENCE</scope>
    <source>
        <strain evidence="6">C-050</strain>
    </source>
</reference>
<keyword evidence="3" id="KW-0574">Periplasm</keyword>
<gene>
    <name evidence="6" type="primary">lptA</name>
    <name evidence="6" type="ORF">M9404_03160</name>
</gene>
<evidence type="ECO:0000259" key="5">
    <source>
        <dbReference type="Pfam" id="PF03968"/>
    </source>
</evidence>
<keyword evidence="2" id="KW-0732">Signal</keyword>
<accession>A0ABY4SU91</accession>
<dbReference type="Proteomes" id="UP001056483">
    <property type="component" value="Chromosome"/>
</dbReference>
<proteinExistence type="predicted"/>
<dbReference type="Pfam" id="PF03968">
    <property type="entry name" value="LptD_N"/>
    <property type="match status" value="1"/>
</dbReference>
<organism evidence="6 7">
    <name type="scientific">Candidatus Blochmanniella camponoti</name>
    <dbReference type="NCBI Taxonomy" id="108080"/>
    <lineage>
        <taxon>Bacteria</taxon>
        <taxon>Pseudomonadati</taxon>
        <taxon>Pseudomonadota</taxon>
        <taxon>Gammaproteobacteria</taxon>
        <taxon>Enterobacterales</taxon>
        <taxon>Enterobacteriaceae</taxon>
        <taxon>ant endosymbionts</taxon>
        <taxon>Candidatus Blochmanniella</taxon>
    </lineage>
</organism>
<dbReference type="NCBIfam" id="TIGR03002">
    <property type="entry name" value="outer_YhbN_LptA"/>
    <property type="match status" value="1"/>
</dbReference>
<dbReference type="RefSeq" id="WP_250248102.1">
    <property type="nucleotide sequence ID" value="NZ_CP097750.1"/>
</dbReference>
<evidence type="ECO:0000256" key="4">
    <source>
        <dbReference type="SAM" id="Phobius"/>
    </source>
</evidence>
<dbReference type="Gene3D" id="2.60.450.10">
    <property type="entry name" value="Lipopolysaccharide (LPS) transport protein A like domain"/>
    <property type="match status" value="1"/>
</dbReference>
<dbReference type="EMBL" id="CP097750">
    <property type="protein sequence ID" value="URJ24490.1"/>
    <property type="molecule type" value="Genomic_DNA"/>
</dbReference>
<keyword evidence="4" id="KW-1133">Transmembrane helix</keyword>
<evidence type="ECO:0000256" key="3">
    <source>
        <dbReference type="ARBA" id="ARBA00022764"/>
    </source>
</evidence>
<evidence type="ECO:0000313" key="6">
    <source>
        <dbReference type="EMBL" id="URJ24490.1"/>
    </source>
</evidence>